<dbReference type="Gene3D" id="1.10.30.10">
    <property type="entry name" value="High mobility group box domain"/>
    <property type="match status" value="1"/>
</dbReference>
<keyword evidence="1" id="KW-0238">DNA-binding</keyword>
<dbReference type="AlphaFoldDB" id="A0A7S4K8U3"/>
<evidence type="ECO:0000256" key="1">
    <source>
        <dbReference type="PROSITE-ProRule" id="PRU00267"/>
    </source>
</evidence>
<dbReference type="GO" id="GO:0003677">
    <property type="term" value="F:DNA binding"/>
    <property type="evidence" value="ECO:0007669"/>
    <property type="project" value="UniProtKB-UniRule"/>
</dbReference>
<accession>A0A7S4K8U3</accession>
<dbReference type="InterPro" id="IPR009071">
    <property type="entry name" value="HMG_box_dom"/>
</dbReference>
<feature type="domain" description="HMG box" evidence="3">
    <location>
        <begin position="284"/>
        <end position="387"/>
    </location>
</feature>
<name>A0A7S4K8U3_9STRA</name>
<evidence type="ECO:0000259" key="3">
    <source>
        <dbReference type="PROSITE" id="PS50118"/>
    </source>
</evidence>
<feature type="region of interest" description="Disordered" evidence="2">
    <location>
        <begin position="387"/>
        <end position="418"/>
    </location>
</feature>
<evidence type="ECO:0000313" key="4">
    <source>
        <dbReference type="EMBL" id="CAE2287401.1"/>
    </source>
</evidence>
<dbReference type="SUPFAM" id="SSF47095">
    <property type="entry name" value="HMG-box"/>
    <property type="match status" value="1"/>
</dbReference>
<feature type="compositionally biased region" description="Low complexity" evidence="2">
    <location>
        <begin position="88"/>
        <end position="113"/>
    </location>
</feature>
<feature type="compositionally biased region" description="Polar residues" evidence="2">
    <location>
        <begin position="482"/>
        <end position="493"/>
    </location>
</feature>
<dbReference type="PANTHER" id="PTHR48125">
    <property type="entry name" value="LP07818P1"/>
    <property type="match status" value="1"/>
</dbReference>
<dbReference type="GO" id="GO:0005634">
    <property type="term" value="C:nucleus"/>
    <property type="evidence" value="ECO:0007669"/>
    <property type="project" value="UniProtKB-UniRule"/>
</dbReference>
<protein>
    <recommendedName>
        <fullName evidence="3">HMG box domain-containing protein</fullName>
    </recommendedName>
</protein>
<feature type="compositionally biased region" description="Polar residues" evidence="2">
    <location>
        <begin position="442"/>
        <end position="454"/>
    </location>
</feature>
<feature type="region of interest" description="Disordered" evidence="2">
    <location>
        <begin position="310"/>
        <end position="343"/>
    </location>
</feature>
<dbReference type="EMBL" id="HBKQ01060330">
    <property type="protein sequence ID" value="CAE2287401.1"/>
    <property type="molecule type" value="Transcribed_RNA"/>
</dbReference>
<evidence type="ECO:0000256" key="2">
    <source>
        <dbReference type="SAM" id="MobiDB-lite"/>
    </source>
</evidence>
<feature type="region of interest" description="Disordered" evidence="2">
    <location>
        <begin position="1"/>
        <end position="142"/>
    </location>
</feature>
<gene>
    <name evidence="4" type="ORF">OAUR00152_LOCUS41176</name>
</gene>
<dbReference type="InterPro" id="IPR036910">
    <property type="entry name" value="HMG_box_dom_sf"/>
</dbReference>
<feature type="compositionally biased region" description="Basic and acidic residues" evidence="2">
    <location>
        <begin position="430"/>
        <end position="441"/>
    </location>
</feature>
<dbReference type="PROSITE" id="PS50118">
    <property type="entry name" value="HMG_BOX_2"/>
    <property type="match status" value="1"/>
</dbReference>
<reference evidence="4" key="1">
    <citation type="submission" date="2021-01" db="EMBL/GenBank/DDBJ databases">
        <authorList>
            <person name="Corre E."/>
            <person name="Pelletier E."/>
            <person name="Niang G."/>
            <person name="Scheremetjew M."/>
            <person name="Finn R."/>
            <person name="Kale V."/>
            <person name="Holt S."/>
            <person name="Cochrane G."/>
            <person name="Meng A."/>
            <person name="Brown T."/>
            <person name="Cohen L."/>
        </authorList>
    </citation>
    <scope>NUCLEOTIDE SEQUENCE</scope>
    <source>
        <strain evidence="4">Isolate 1302-5</strain>
    </source>
</reference>
<dbReference type="SMART" id="SM00398">
    <property type="entry name" value="HMG"/>
    <property type="match status" value="1"/>
</dbReference>
<feature type="DNA-binding region" description="HMG box" evidence="1">
    <location>
        <begin position="284"/>
        <end position="387"/>
    </location>
</feature>
<sequence length="768" mass="79572">MDRQPHRLPPPGRTAGGVASVPGTDGAATDHQQQRLLAQLQIWGSGGAQHQTPVANPAQRPPGARAVSPSFIRAIDEGKGSGDIASNPGVASASPDPAAPPTALAAAAAAPGPVTAPPSIGDAASAAPNPRLTDQLPSPGQIPLTLSGLSTKSAVALLRNASSRGGLVPDPTSMAVTKLPPNLAGGPAAISSSSLGVAEGDTIGIDATIGRGEGLHLTSSTTITSAVVPNVSLPLREEKTDEEILREAGFNAGGMLGSGRGGGGGPDSFLSSRHPRRKKPKDMPKRPLSAYNLFFKDVRLEILEEKKRRKQQLGDSLGQHARHRHNSEIEEENPPDEGTQKRNTGFESMAKTVASRWKVLGSAEREKYDNLAEEEWDRYRAQMEEYNRNTKERRREKEEAENLKRAKDRARRSEADESLRRDILRARERSAVAATREERQNDGQGQTLERSSLTIGMEPSIDKDSGKARPPSSANPMLGITVTASSSSRNDVNPQAKRPRFSMGGLNQVAEAGGTAGIVNPPATSDFLPNAGANSATTADAVASVAASSSAPMPFLTPQQAQAVTLVANNPQLAMQLLSQHDLNLGTPAGAIAAAATTARSTQGPGPNANAATIDQSQLALLLSSLGGHAGVAGLLPTDTNASATTAASTAAIIARQHQQHQLQQQQQSATAASALGTILASLPNGASAARNAAMASLPSVAAAPVVPGLSGTEQQQLAALQSLQAAAPAPAVSSGGDRNVATQLLLHAVLLRQQQQQQQGRGSWPHG</sequence>
<proteinExistence type="predicted"/>
<feature type="region of interest" description="Disordered" evidence="2">
    <location>
        <begin position="251"/>
        <end position="287"/>
    </location>
</feature>
<organism evidence="4">
    <name type="scientific">Odontella aurita</name>
    <dbReference type="NCBI Taxonomy" id="265563"/>
    <lineage>
        <taxon>Eukaryota</taxon>
        <taxon>Sar</taxon>
        <taxon>Stramenopiles</taxon>
        <taxon>Ochrophyta</taxon>
        <taxon>Bacillariophyta</taxon>
        <taxon>Mediophyceae</taxon>
        <taxon>Biddulphiophycidae</taxon>
        <taxon>Eupodiscales</taxon>
        <taxon>Odontellaceae</taxon>
        <taxon>Odontella</taxon>
    </lineage>
</organism>
<dbReference type="Pfam" id="PF00505">
    <property type="entry name" value="HMG_box"/>
    <property type="match status" value="1"/>
</dbReference>
<feature type="region of interest" description="Disordered" evidence="2">
    <location>
        <begin position="430"/>
        <end position="503"/>
    </location>
</feature>
<keyword evidence="1" id="KW-0539">Nucleus</keyword>
<dbReference type="PANTHER" id="PTHR48125:SF10">
    <property type="entry name" value="OS12G0136300 PROTEIN"/>
    <property type="match status" value="1"/>
</dbReference>
<feature type="compositionally biased region" description="Gly residues" evidence="2">
    <location>
        <begin position="251"/>
        <end position="266"/>
    </location>
</feature>